<dbReference type="RefSeq" id="WP_329074973.1">
    <property type="nucleotide sequence ID" value="NZ_CP109495.1"/>
</dbReference>
<evidence type="ECO:0000313" key="1">
    <source>
        <dbReference type="EMBL" id="WUX51329.1"/>
    </source>
</evidence>
<reference evidence="1" key="1">
    <citation type="submission" date="2022-10" db="EMBL/GenBank/DDBJ databases">
        <title>The complete genomes of actinobacterial strains from the NBC collection.</title>
        <authorList>
            <person name="Joergensen T.S."/>
            <person name="Alvarez Arevalo M."/>
            <person name="Sterndorff E.B."/>
            <person name="Faurdal D."/>
            <person name="Vuksanovic O."/>
            <person name="Mourched A.-S."/>
            <person name="Charusanti P."/>
            <person name="Shaw S."/>
            <person name="Blin K."/>
            <person name="Weber T."/>
        </authorList>
    </citation>
    <scope>NUCLEOTIDE SEQUENCE</scope>
    <source>
        <strain evidence="1">NBC_01432</strain>
    </source>
</reference>
<proteinExistence type="predicted"/>
<dbReference type="Proteomes" id="UP001432209">
    <property type="component" value="Chromosome"/>
</dbReference>
<keyword evidence="2" id="KW-1185">Reference proteome</keyword>
<protein>
    <submittedName>
        <fullName evidence="1">Uncharacterized protein</fullName>
    </submittedName>
</protein>
<accession>A0ABZ1ZYI8</accession>
<evidence type="ECO:0000313" key="2">
    <source>
        <dbReference type="Proteomes" id="UP001432209"/>
    </source>
</evidence>
<dbReference type="EMBL" id="CP109495">
    <property type="protein sequence ID" value="WUX51329.1"/>
    <property type="molecule type" value="Genomic_DNA"/>
</dbReference>
<sequence length="308" mass="34098">MKPGAPRIAEAAGAQRRLEALVFEHLNGDIDYFTHPVGIESVTSRADSSVVTLDSSHSRNGHPLVAHALEGLLPADIPDQEKADCEDSVLGVPGIRVAGASRRAVHLTLAGTSARVALSSAGGEDWRQLVAERRRDLVTAGYRPCWDDRELSPGEVAFRRDHAWICQAAEEASWLPSGLLRRVALLHTVSAAYCTRYWVNSDDWIFQLRHDQGVRPPHADVVKHLLDRRWGLPMQAGKLHCECDASWADPYYDRSCTVRLSSNDGRPGTVQLRFQAMGTWQSSSDIHGYLTEAGADEKWLKRVMPHQG</sequence>
<organism evidence="1 2">
    <name type="scientific">Streptomyces niveus</name>
    <name type="common">Streptomyces spheroides</name>
    <dbReference type="NCBI Taxonomy" id="193462"/>
    <lineage>
        <taxon>Bacteria</taxon>
        <taxon>Bacillati</taxon>
        <taxon>Actinomycetota</taxon>
        <taxon>Actinomycetes</taxon>
        <taxon>Kitasatosporales</taxon>
        <taxon>Streptomycetaceae</taxon>
        <taxon>Streptomyces</taxon>
    </lineage>
</organism>
<gene>
    <name evidence="1" type="ORF">OG442_07125</name>
</gene>
<name>A0ABZ1ZYI8_STRNV</name>